<dbReference type="InterPro" id="IPR025166">
    <property type="entry name" value="Integrase_DNA_bind_dom"/>
</dbReference>
<accession>A0ABY0NMH4</accession>
<dbReference type="PANTHER" id="PTHR30629:SF2">
    <property type="entry name" value="PROPHAGE INTEGRASE INTS-RELATED"/>
    <property type="match status" value="1"/>
</dbReference>
<name>A0ABY0NMH4_9HYPH</name>
<comment type="similarity">
    <text evidence="1">Belongs to the 'phage' integrase family.</text>
</comment>
<dbReference type="InterPro" id="IPR038488">
    <property type="entry name" value="Integrase_DNA-bd_sf"/>
</dbReference>
<reference evidence="4 5" key="1">
    <citation type="submission" date="2016-10" db="EMBL/GenBank/DDBJ databases">
        <authorList>
            <person name="Varghese N."/>
            <person name="Submissions S."/>
        </authorList>
    </citation>
    <scope>NUCLEOTIDE SEQUENCE [LARGE SCALE GENOMIC DNA]</scope>
    <source>
        <strain evidence="4 5">DSM 26672</strain>
    </source>
</reference>
<evidence type="ECO:0000313" key="4">
    <source>
        <dbReference type="EMBL" id="SDF78453.1"/>
    </source>
</evidence>
<evidence type="ECO:0000256" key="1">
    <source>
        <dbReference type="ARBA" id="ARBA00008857"/>
    </source>
</evidence>
<gene>
    <name evidence="4" type="ORF">SAMN05421844_1021</name>
</gene>
<evidence type="ECO:0000256" key="2">
    <source>
        <dbReference type="ARBA" id="ARBA00022908"/>
    </source>
</evidence>
<dbReference type="RefSeq" id="WP_091856194.1">
    <property type="nucleotide sequence ID" value="NZ_FNBZ01000002.1"/>
</dbReference>
<dbReference type="Pfam" id="PF13356">
    <property type="entry name" value="Arm-DNA-bind_3"/>
    <property type="match status" value="1"/>
</dbReference>
<keyword evidence="5" id="KW-1185">Reference proteome</keyword>
<dbReference type="Gene3D" id="3.30.160.390">
    <property type="entry name" value="Integrase, DNA-binding domain"/>
    <property type="match status" value="1"/>
</dbReference>
<dbReference type="InterPro" id="IPR050808">
    <property type="entry name" value="Phage_Integrase"/>
</dbReference>
<sequence>MPLTDTAIKNAKAQPKVTKLSDGGGLQLWIMPNGAKLWRMAYRFDGKQKKLADPPPPRGPG</sequence>
<evidence type="ECO:0000259" key="3">
    <source>
        <dbReference type="Pfam" id="PF13356"/>
    </source>
</evidence>
<comment type="caution">
    <text evidence="4">The sequence shown here is derived from an EMBL/GenBank/DDBJ whole genome shotgun (WGS) entry which is preliminary data.</text>
</comment>
<dbReference type="PANTHER" id="PTHR30629">
    <property type="entry name" value="PROPHAGE INTEGRASE"/>
    <property type="match status" value="1"/>
</dbReference>
<feature type="domain" description="Integrase DNA-binding" evidence="3">
    <location>
        <begin position="3"/>
        <end position="52"/>
    </location>
</feature>
<evidence type="ECO:0000313" key="5">
    <source>
        <dbReference type="Proteomes" id="UP000199468"/>
    </source>
</evidence>
<proteinExistence type="inferred from homology"/>
<dbReference type="Proteomes" id="UP000199468">
    <property type="component" value="Unassembled WGS sequence"/>
</dbReference>
<organism evidence="4 5">
    <name type="scientific">Bosea robiniae</name>
    <dbReference type="NCBI Taxonomy" id="1036780"/>
    <lineage>
        <taxon>Bacteria</taxon>
        <taxon>Pseudomonadati</taxon>
        <taxon>Pseudomonadota</taxon>
        <taxon>Alphaproteobacteria</taxon>
        <taxon>Hyphomicrobiales</taxon>
        <taxon>Boseaceae</taxon>
        <taxon>Bosea</taxon>
    </lineage>
</organism>
<keyword evidence="2" id="KW-0229">DNA integration</keyword>
<dbReference type="EMBL" id="FNBZ01000002">
    <property type="protein sequence ID" value="SDF78453.1"/>
    <property type="molecule type" value="Genomic_DNA"/>
</dbReference>
<protein>
    <recommendedName>
        <fullName evidence="3">Integrase DNA-binding domain-containing protein</fullName>
    </recommendedName>
</protein>